<feature type="region of interest" description="Disordered" evidence="4">
    <location>
        <begin position="275"/>
        <end position="294"/>
    </location>
</feature>
<keyword evidence="8" id="KW-1185">Reference proteome</keyword>
<accession>A0A9W8U843</accession>
<comment type="similarity">
    <text evidence="1">Belongs to the 2-oxoacid dehydrogenase family.</text>
</comment>
<dbReference type="CDD" id="cd06849">
    <property type="entry name" value="lipoyl_domain"/>
    <property type="match status" value="1"/>
</dbReference>
<keyword evidence="2" id="KW-0450">Lipoyl</keyword>
<dbReference type="AlphaFoldDB" id="A0A9W8U843"/>
<dbReference type="InterPro" id="IPR036625">
    <property type="entry name" value="E3-bd_dom_sf"/>
</dbReference>
<dbReference type="Proteomes" id="UP001152130">
    <property type="component" value="Unassembled WGS sequence"/>
</dbReference>
<comment type="caution">
    <text evidence="7">The sequence shown here is derived from an EMBL/GenBank/DDBJ whole genome shotgun (WGS) entry which is preliminary data.</text>
</comment>
<keyword evidence="3" id="KW-0809">Transit peptide</keyword>
<sequence length="465" mass="49740">MTQSFSTPRGRSYVYRIPSPRPPSSRRSSPISQSSSTMASLSAACRASARAVTARSAIARGFTTSTRCLAAQNFTMPALSPTMTEGNIATWKVKEGESFSAGDVLLEIETDKASMDVEAQDDGIMVKIMAADGSKAVQVGSRIGVIAEAGDDINSLEIPAEQTKEQPKEQSSAQAPKEETAPSQSKPVEQKSAKPTGNDTYEHKYPLLPSVQHLVKQKGISEADLKKIKGTGPHGRLVKGDILAHLGSINPETPAANETNFNNLFHLDLSNIKVATTPAPPSKPSPAEDFKAEESKAPVPEDLELSIPITLTKVVEVQNRIHETLGVFLPISTFVGRAAEVANDDLPPTKRAPTANELFDQVLGLDKVKAFNGTRGVYLPQIAAIPPPSMLSHRPAPKQADIIDFLAAPSKKSAPKPATIHTVPGLSSGANVFTLKVPKAEEERALVFLERCKAILEQEPGRLVL</sequence>
<dbReference type="GO" id="GO:0045254">
    <property type="term" value="C:pyruvate dehydrogenase complex"/>
    <property type="evidence" value="ECO:0007669"/>
    <property type="project" value="InterPro"/>
</dbReference>
<dbReference type="InterPro" id="IPR011053">
    <property type="entry name" value="Single_hybrid_motif"/>
</dbReference>
<keyword evidence="7" id="KW-0012">Acyltransferase</keyword>
<dbReference type="EMBL" id="JAPDHF010000012">
    <property type="protein sequence ID" value="KAJ4010342.1"/>
    <property type="molecule type" value="Genomic_DNA"/>
</dbReference>
<name>A0A9W8U843_9HYPO</name>
<dbReference type="SUPFAM" id="SSF51230">
    <property type="entry name" value="Single hybrid motif"/>
    <property type="match status" value="1"/>
</dbReference>
<evidence type="ECO:0000313" key="8">
    <source>
        <dbReference type="Proteomes" id="UP001152130"/>
    </source>
</evidence>
<protein>
    <submittedName>
        <fullName evidence="7">Pyridoxine biosynthesis protein</fullName>
        <ecNumber evidence="7">2.3.1.12</ecNumber>
    </submittedName>
</protein>
<feature type="domain" description="Lipoyl-binding" evidence="5">
    <location>
        <begin position="71"/>
        <end position="147"/>
    </location>
</feature>
<dbReference type="SUPFAM" id="SSF47005">
    <property type="entry name" value="Peripheral subunit-binding domain of 2-oxo acid dehydrogenase complex"/>
    <property type="match status" value="1"/>
</dbReference>
<feature type="region of interest" description="Disordered" evidence="4">
    <location>
        <begin position="1"/>
        <end position="35"/>
    </location>
</feature>
<evidence type="ECO:0000256" key="4">
    <source>
        <dbReference type="SAM" id="MobiDB-lite"/>
    </source>
</evidence>
<evidence type="ECO:0000313" key="7">
    <source>
        <dbReference type="EMBL" id="KAJ4010342.1"/>
    </source>
</evidence>
<organism evidence="7 8">
    <name type="scientific">Fusarium irregulare</name>
    <dbReference type="NCBI Taxonomy" id="2494466"/>
    <lineage>
        <taxon>Eukaryota</taxon>
        <taxon>Fungi</taxon>
        <taxon>Dikarya</taxon>
        <taxon>Ascomycota</taxon>
        <taxon>Pezizomycotina</taxon>
        <taxon>Sordariomycetes</taxon>
        <taxon>Hypocreomycetidae</taxon>
        <taxon>Hypocreales</taxon>
        <taxon>Nectriaceae</taxon>
        <taxon>Fusarium</taxon>
        <taxon>Fusarium incarnatum-equiseti species complex</taxon>
    </lineage>
</organism>
<evidence type="ECO:0000259" key="6">
    <source>
        <dbReference type="PROSITE" id="PS51826"/>
    </source>
</evidence>
<reference evidence="7" key="1">
    <citation type="submission" date="2022-10" db="EMBL/GenBank/DDBJ databases">
        <title>Fusarium specimens isolated from Avocado Roots.</title>
        <authorList>
            <person name="Stajich J."/>
            <person name="Roper C."/>
            <person name="Heimlech-Rivalta G."/>
        </authorList>
    </citation>
    <scope>NUCLEOTIDE SEQUENCE</scope>
    <source>
        <strain evidence="7">CF00143</strain>
    </source>
</reference>
<dbReference type="EC" id="2.3.1.12" evidence="7"/>
<dbReference type="InterPro" id="IPR045257">
    <property type="entry name" value="E2/Pdx1"/>
</dbReference>
<feature type="compositionally biased region" description="Low complexity" evidence="4">
    <location>
        <begin position="25"/>
        <end position="35"/>
    </location>
</feature>
<evidence type="ECO:0000256" key="1">
    <source>
        <dbReference type="ARBA" id="ARBA00007317"/>
    </source>
</evidence>
<dbReference type="PANTHER" id="PTHR23151">
    <property type="entry name" value="DIHYDROLIPOAMIDE ACETYL/SUCCINYL-TRANSFERASE-RELATED"/>
    <property type="match status" value="1"/>
</dbReference>
<dbReference type="GO" id="GO:0006086">
    <property type="term" value="P:pyruvate decarboxylation to acetyl-CoA"/>
    <property type="evidence" value="ECO:0007669"/>
    <property type="project" value="InterPro"/>
</dbReference>
<proteinExistence type="inferred from homology"/>
<gene>
    <name evidence="7" type="primary">PDX1</name>
    <name evidence="7" type="ORF">NW766_008211</name>
</gene>
<dbReference type="Gene3D" id="4.10.320.10">
    <property type="entry name" value="E3-binding domain"/>
    <property type="match status" value="1"/>
</dbReference>
<dbReference type="PANTHER" id="PTHR23151:SF82">
    <property type="entry name" value="PYRUVATE DEHYDROGENASE COMPLEX PROTEIN X COMPONENT, MITOCHONDRIAL"/>
    <property type="match status" value="1"/>
</dbReference>
<evidence type="ECO:0000256" key="2">
    <source>
        <dbReference type="ARBA" id="ARBA00022823"/>
    </source>
</evidence>
<feature type="domain" description="Peripheral subunit-binding (PSBD)" evidence="6">
    <location>
        <begin position="206"/>
        <end position="246"/>
    </location>
</feature>
<feature type="compositionally biased region" description="Polar residues" evidence="4">
    <location>
        <begin position="181"/>
        <end position="199"/>
    </location>
</feature>
<keyword evidence="7" id="KW-0808">Transferase</keyword>
<dbReference type="Gene3D" id="2.40.50.100">
    <property type="match status" value="1"/>
</dbReference>
<evidence type="ECO:0000256" key="3">
    <source>
        <dbReference type="ARBA" id="ARBA00022946"/>
    </source>
</evidence>
<dbReference type="InterPro" id="IPR004167">
    <property type="entry name" value="PSBD"/>
</dbReference>
<feature type="region of interest" description="Disordered" evidence="4">
    <location>
        <begin position="157"/>
        <end position="204"/>
    </location>
</feature>
<dbReference type="InterPro" id="IPR000089">
    <property type="entry name" value="Biotin_lipoyl"/>
</dbReference>
<dbReference type="Pfam" id="PF00364">
    <property type="entry name" value="Biotin_lipoyl"/>
    <property type="match status" value="1"/>
</dbReference>
<dbReference type="PROSITE" id="PS00189">
    <property type="entry name" value="LIPOYL"/>
    <property type="match status" value="1"/>
</dbReference>
<dbReference type="Pfam" id="PF02817">
    <property type="entry name" value="E3_binding"/>
    <property type="match status" value="1"/>
</dbReference>
<dbReference type="FunFam" id="2.40.50.100:FF:000010">
    <property type="entry name" value="Acetyltransferase component of pyruvate dehydrogenase complex"/>
    <property type="match status" value="1"/>
</dbReference>
<dbReference type="PROSITE" id="PS50968">
    <property type="entry name" value="BIOTINYL_LIPOYL"/>
    <property type="match status" value="1"/>
</dbReference>
<dbReference type="PROSITE" id="PS51826">
    <property type="entry name" value="PSBD"/>
    <property type="match status" value="1"/>
</dbReference>
<dbReference type="GO" id="GO:0004742">
    <property type="term" value="F:dihydrolipoyllysine-residue acetyltransferase activity"/>
    <property type="evidence" value="ECO:0007669"/>
    <property type="project" value="UniProtKB-EC"/>
</dbReference>
<evidence type="ECO:0000259" key="5">
    <source>
        <dbReference type="PROSITE" id="PS50968"/>
    </source>
</evidence>
<dbReference type="InterPro" id="IPR003016">
    <property type="entry name" value="2-oxoA_DH_lipoyl-BS"/>
</dbReference>